<feature type="compositionally biased region" description="Low complexity" evidence="1">
    <location>
        <begin position="1"/>
        <end position="13"/>
    </location>
</feature>
<evidence type="ECO:0000256" key="2">
    <source>
        <dbReference type="SAM" id="Phobius"/>
    </source>
</evidence>
<gene>
    <name evidence="3" type="ORF">FMOSSE_LOCUS10846</name>
</gene>
<feature type="compositionally biased region" description="Polar residues" evidence="1">
    <location>
        <begin position="14"/>
        <end position="27"/>
    </location>
</feature>
<keyword evidence="2" id="KW-0812">Transmembrane</keyword>
<accession>A0A9N9DKC1</accession>
<comment type="caution">
    <text evidence="3">The sequence shown here is derived from an EMBL/GenBank/DDBJ whole genome shotgun (WGS) entry which is preliminary data.</text>
</comment>
<feature type="transmembrane region" description="Helical" evidence="2">
    <location>
        <begin position="155"/>
        <end position="174"/>
    </location>
</feature>
<dbReference type="Proteomes" id="UP000789375">
    <property type="component" value="Unassembled WGS sequence"/>
</dbReference>
<proteinExistence type="predicted"/>
<dbReference type="EMBL" id="CAJVPP010003828">
    <property type="protein sequence ID" value="CAG8638178.1"/>
    <property type="molecule type" value="Genomic_DNA"/>
</dbReference>
<evidence type="ECO:0000313" key="3">
    <source>
        <dbReference type="EMBL" id="CAG8638178.1"/>
    </source>
</evidence>
<sequence>MEPITSSKTTTKINTQKHYPQPSSGRNSPIVAEASSSSGSGGGPEELEENGVITESEDILPTPPTGEEFIDEDPFLLVSLRASKRSPPRPKRISILYTFALLDIIIITVCTIMLVHKDKQGYWHWKKAVWDWVALGLIRFMIVIGIASSQWIRELRWALGGTCCFSSLYIIFKTNLLIQQKSVDKYHLILLLSSFLFCQIHWIAYVVVTTDSRRQAMLLRNHSIIFEEDNPNAGENEDVNHALLNEERDTSSRSYGATSNHCDEIDVLVTNNR</sequence>
<organism evidence="3 4">
    <name type="scientific">Funneliformis mosseae</name>
    <name type="common">Endomycorrhizal fungus</name>
    <name type="synonym">Glomus mosseae</name>
    <dbReference type="NCBI Taxonomy" id="27381"/>
    <lineage>
        <taxon>Eukaryota</taxon>
        <taxon>Fungi</taxon>
        <taxon>Fungi incertae sedis</taxon>
        <taxon>Mucoromycota</taxon>
        <taxon>Glomeromycotina</taxon>
        <taxon>Glomeromycetes</taxon>
        <taxon>Glomerales</taxon>
        <taxon>Glomeraceae</taxon>
        <taxon>Funneliformis</taxon>
    </lineage>
</organism>
<protein>
    <submittedName>
        <fullName evidence="3">14624_t:CDS:1</fullName>
    </submittedName>
</protein>
<keyword evidence="2" id="KW-1133">Transmembrane helix</keyword>
<keyword evidence="2" id="KW-0472">Membrane</keyword>
<feature type="transmembrane region" description="Helical" evidence="2">
    <location>
        <begin position="186"/>
        <end position="208"/>
    </location>
</feature>
<dbReference type="AlphaFoldDB" id="A0A9N9DKC1"/>
<evidence type="ECO:0000313" key="4">
    <source>
        <dbReference type="Proteomes" id="UP000789375"/>
    </source>
</evidence>
<feature type="transmembrane region" description="Helical" evidence="2">
    <location>
        <begin position="128"/>
        <end position="148"/>
    </location>
</feature>
<keyword evidence="4" id="KW-1185">Reference proteome</keyword>
<feature type="transmembrane region" description="Helical" evidence="2">
    <location>
        <begin position="94"/>
        <end position="116"/>
    </location>
</feature>
<feature type="region of interest" description="Disordered" evidence="1">
    <location>
        <begin position="1"/>
        <end position="58"/>
    </location>
</feature>
<reference evidence="3" key="1">
    <citation type="submission" date="2021-06" db="EMBL/GenBank/DDBJ databases">
        <authorList>
            <person name="Kallberg Y."/>
            <person name="Tangrot J."/>
            <person name="Rosling A."/>
        </authorList>
    </citation>
    <scope>NUCLEOTIDE SEQUENCE</scope>
    <source>
        <strain evidence="3">87-6 pot B 2015</strain>
    </source>
</reference>
<name>A0A9N9DKC1_FUNMO</name>
<evidence type="ECO:0000256" key="1">
    <source>
        <dbReference type="SAM" id="MobiDB-lite"/>
    </source>
</evidence>